<feature type="region of interest" description="Disordered" evidence="1">
    <location>
        <begin position="324"/>
        <end position="348"/>
    </location>
</feature>
<keyword evidence="2" id="KW-0732">Signal</keyword>
<name>M4H1Q6_PLEBA</name>
<evidence type="ECO:0000256" key="2">
    <source>
        <dbReference type="SAM" id="SignalP"/>
    </source>
</evidence>
<sequence>MSLTVMVIVISCIYQLWTTIISIDVASPCIRISVDYLNFCLNNTSEFLTSTFQLQPPPTPPFSNIHNSSFSLTGIFNPSGTGFLTSSLWNRFPHLISLEQVFSPHLSGTGFLISFLWNKYSHLISLGQVSSPHFSETKFLIPFLGTNFLISSPEQMSFSPRSLYPPLSHLKLVSFPLLSGTVQVSLPLLSFYAINPNVYHSNSCAMIIISPFNRFARGGSTDKSNFVVSAMSNPAHNRSIKTEGAPLYPLTGAPLYPLTGTPLSPLTGTPLFPLTGTDLKHPPSLHDLDRHHVLSSVLQIGNIRESYPLEHPLLGVLNILSLESGTSSPHSSESGTSSPQDPEHPRVLMGAGTEPVYLVPRLHNSSLGAPTQMDWVHTPAPTSNYNPLNTWLTTVD</sequence>
<feature type="chain" id="PRO_5004053479" evidence="2">
    <location>
        <begin position="19"/>
        <end position="396"/>
    </location>
</feature>
<evidence type="ECO:0000313" key="3">
    <source>
        <dbReference type="EMBL" id="AFK75423.1"/>
    </source>
</evidence>
<dbReference type="EMBL" id="JQ700323">
    <property type="protein sequence ID" value="AFK75423.1"/>
    <property type="molecule type" value="mRNA"/>
</dbReference>
<proteinExistence type="evidence at transcript level"/>
<protein>
    <submittedName>
        <fullName evidence="3">Putative secretory peptide-13</fullName>
    </submittedName>
</protein>
<dbReference type="AlphaFoldDB" id="M4H1Q6"/>
<accession>M4H1Q6</accession>
<feature type="compositionally biased region" description="Low complexity" evidence="1">
    <location>
        <begin position="324"/>
        <end position="339"/>
    </location>
</feature>
<evidence type="ECO:0000256" key="1">
    <source>
        <dbReference type="SAM" id="MobiDB-lite"/>
    </source>
</evidence>
<feature type="signal peptide" evidence="2">
    <location>
        <begin position="1"/>
        <end position="18"/>
    </location>
</feature>
<organism evidence="3">
    <name type="scientific">Pleurobrachia bachei</name>
    <name type="common">Sea gooseberry</name>
    <dbReference type="NCBI Taxonomy" id="34499"/>
    <lineage>
        <taxon>Eukaryota</taxon>
        <taxon>Metazoa</taxon>
        <taxon>Ctenophora</taxon>
        <taxon>Tentaculata</taxon>
        <taxon>Cydippida</taxon>
        <taxon>Pleurobrachiidae</taxon>
        <taxon>Pleurobrachia</taxon>
    </lineage>
</organism>
<reference evidence="3" key="1">
    <citation type="submission" date="2012-02" db="EMBL/GenBank/DDBJ databases">
        <title>The genome of the ctenophore, Pleurobrachia bachei.</title>
        <authorList>
            <person name="Kohn A.B."/>
            <person name="Citarella M."/>
            <person name="Moroz L.L."/>
        </authorList>
    </citation>
    <scope>NUCLEOTIDE SEQUENCE</scope>
</reference>